<evidence type="ECO:0000313" key="2">
    <source>
        <dbReference type="EMBL" id="MTW02430.1"/>
    </source>
</evidence>
<name>A0A6L6PYB5_9BURK</name>
<comment type="caution">
    <text evidence="2">The sequence shown here is derived from an EMBL/GenBank/DDBJ whole genome shotgun (WGS) entry which is preliminary data.</text>
</comment>
<accession>A0A6L6PYB5</accession>
<gene>
    <name evidence="2" type="ORF">GM668_10090</name>
</gene>
<proteinExistence type="predicted"/>
<dbReference type="AlphaFoldDB" id="A0A6L6PYB5"/>
<sequence>MNARTRRAGLMVVLLATLLAAYWAPRDDAQSALSTPARPQRQPVAATAGPVALPDRDAEVLEILPRTGEAMAENVFAAPRPVQPVAAPVAATAPPPPPSQPVAPVAPPPPFQVLGRAVEDGQVTLFLRWGDRTILAKVGDTVEGQYRLDSEDGRILQIRYLPLDQPQHLTISAGK</sequence>
<organism evidence="2 3">
    <name type="scientific">Pseudoduganella ginsengisoli</name>
    <dbReference type="NCBI Taxonomy" id="1462440"/>
    <lineage>
        <taxon>Bacteria</taxon>
        <taxon>Pseudomonadati</taxon>
        <taxon>Pseudomonadota</taxon>
        <taxon>Betaproteobacteria</taxon>
        <taxon>Burkholderiales</taxon>
        <taxon>Oxalobacteraceae</taxon>
        <taxon>Telluria group</taxon>
        <taxon>Pseudoduganella</taxon>
    </lineage>
</organism>
<dbReference type="RefSeq" id="WP_155438833.1">
    <property type="nucleotide sequence ID" value="NZ_WNLA01000005.1"/>
</dbReference>
<feature type="signal peptide" evidence="1">
    <location>
        <begin position="1"/>
        <end position="23"/>
    </location>
</feature>
<evidence type="ECO:0008006" key="4">
    <source>
        <dbReference type="Google" id="ProtNLM"/>
    </source>
</evidence>
<dbReference type="OrthoDB" id="8564513at2"/>
<reference evidence="2 3" key="1">
    <citation type="submission" date="2019-11" db="EMBL/GenBank/DDBJ databases">
        <title>Type strains purchased from KCTC, JCM and DSMZ.</title>
        <authorList>
            <person name="Lu H."/>
        </authorList>
    </citation>
    <scope>NUCLEOTIDE SEQUENCE [LARGE SCALE GENOMIC DNA]</scope>
    <source>
        <strain evidence="2 3">KCTC 42409</strain>
    </source>
</reference>
<feature type="chain" id="PRO_5026903884" description="Secretion system X translation initiation factor" evidence="1">
    <location>
        <begin position="24"/>
        <end position="175"/>
    </location>
</feature>
<protein>
    <recommendedName>
        <fullName evidence="4">Secretion system X translation initiation factor</fullName>
    </recommendedName>
</protein>
<keyword evidence="3" id="KW-1185">Reference proteome</keyword>
<evidence type="ECO:0000313" key="3">
    <source>
        <dbReference type="Proteomes" id="UP000484015"/>
    </source>
</evidence>
<evidence type="ECO:0000256" key="1">
    <source>
        <dbReference type="SAM" id="SignalP"/>
    </source>
</evidence>
<keyword evidence="1" id="KW-0732">Signal</keyword>
<dbReference type="EMBL" id="WNLA01000005">
    <property type="protein sequence ID" value="MTW02430.1"/>
    <property type="molecule type" value="Genomic_DNA"/>
</dbReference>
<dbReference type="Proteomes" id="UP000484015">
    <property type="component" value="Unassembled WGS sequence"/>
</dbReference>